<name>A0AAF1JVK1_9PROT</name>
<accession>A0AAF1JVK1</accession>
<dbReference type="InterPro" id="IPR036412">
    <property type="entry name" value="HAD-like_sf"/>
</dbReference>
<evidence type="ECO:0000256" key="1">
    <source>
        <dbReference type="ARBA" id="ARBA00005199"/>
    </source>
</evidence>
<evidence type="ECO:0000256" key="3">
    <source>
        <dbReference type="ARBA" id="ARBA00022801"/>
    </source>
</evidence>
<dbReference type="PANTHER" id="PTHR43768">
    <property type="entry name" value="TREHALOSE 6-PHOSPHATE PHOSPHATASE"/>
    <property type="match status" value="1"/>
</dbReference>
<evidence type="ECO:0000256" key="2">
    <source>
        <dbReference type="ARBA" id="ARBA00008770"/>
    </source>
</evidence>
<evidence type="ECO:0000313" key="5">
    <source>
        <dbReference type="EMBL" id="MBR0654652.1"/>
    </source>
</evidence>
<dbReference type="CDD" id="cd01627">
    <property type="entry name" value="HAD_TPP"/>
    <property type="match status" value="1"/>
</dbReference>
<evidence type="ECO:0000256" key="4">
    <source>
        <dbReference type="RuleBase" id="RU361117"/>
    </source>
</evidence>
<dbReference type="RefSeq" id="WP_211873475.1">
    <property type="nucleotide sequence ID" value="NZ_JAAEDH010000005.1"/>
</dbReference>
<dbReference type="InterPro" id="IPR023214">
    <property type="entry name" value="HAD_sf"/>
</dbReference>
<comment type="caution">
    <text evidence="5">The sequence shown here is derived from an EMBL/GenBank/DDBJ whole genome shotgun (WGS) entry which is preliminary data.</text>
</comment>
<comment type="cofactor">
    <cofactor evidence="4">
        <name>Mg(2+)</name>
        <dbReference type="ChEBI" id="CHEBI:18420"/>
    </cofactor>
</comment>
<organism evidence="5 6">
    <name type="scientific">Plastoroseomonas arctica</name>
    <dbReference type="NCBI Taxonomy" id="1509237"/>
    <lineage>
        <taxon>Bacteria</taxon>
        <taxon>Pseudomonadati</taxon>
        <taxon>Pseudomonadota</taxon>
        <taxon>Alphaproteobacteria</taxon>
        <taxon>Acetobacterales</taxon>
        <taxon>Acetobacteraceae</taxon>
        <taxon>Plastoroseomonas</taxon>
    </lineage>
</organism>
<dbReference type="GO" id="GO:0005992">
    <property type="term" value="P:trehalose biosynthetic process"/>
    <property type="evidence" value="ECO:0007669"/>
    <property type="project" value="InterPro"/>
</dbReference>
<dbReference type="AlphaFoldDB" id="A0AAF1JVK1"/>
<keyword evidence="4" id="KW-0479">Metal-binding</keyword>
<comment type="pathway">
    <text evidence="1 4">Glycan biosynthesis; trehalose biosynthesis.</text>
</comment>
<dbReference type="Pfam" id="PF02358">
    <property type="entry name" value="Trehalose_PPase"/>
    <property type="match status" value="1"/>
</dbReference>
<sequence length="251" mass="26096">MSLTRLPPELPPPPEALLQSSSLFLDFDGTLVEIAATPDAVLVDAGLRDLLAALARHYGPRVAIVSGRSIAQLDALIGPVARMLAISGSHGSEHRFDGGEEKPLRPRSLDAVEARMRDAAARHPGALVEPKSFGVALHYRLAPGFEGEARTLVEALAAASGLAVQAGKMMVEARIPGSDKGVAVTRLMQRAGMAGTKPVFLGDDLTDEAGFEAARALGGTGILVGNPRPTAAAYRLDNPAAVRSWLAGGMA</sequence>
<keyword evidence="4" id="KW-0460">Magnesium</keyword>
<dbReference type="NCBIfam" id="TIGR01484">
    <property type="entry name" value="HAD-SF-IIB"/>
    <property type="match status" value="1"/>
</dbReference>
<dbReference type="InterPro" id="IPR003337">
    <property type="entry name" value="Trehalose_PPase"/>
</dbReference>
<protein>
    <recommendedName>
        <fullName evidence="4">Trehalose 6-phosphate phosphatase</fullName>
        <ecNumber evidence="4">3.1.3.12</ecNumber>
    </recommendedName>
</protein>
<dbReference type="Proteomes" id="UP001196068">
    <property type="component" value="Unassembled WGS sequence"/>
</dbReference>
<dbReference type="GO" id="GO:0046872">
    <property type="term" value="F:metal ion binding"/>
    <property type="evidence" value="ECO:0007669"/>
    <property type="project" value="UniProtKB-KW"/>
</dbReference>
<proteinExistence type="inferred from homology"/>
<evidence type="ECO:0000313" key="6">
    <source>
        <dbReference type="Proteomes" id="UP001196068"/>
    </source>
</evidence>
<dbReference type="GO" id="GO:0004805">
    <property type="term" value="F:trehalose-phosphatase activity"/>
    <property type="evidence" value="ECO:0007669"/>
    <property type="project" value="UniProtKB-EC"/>
</dbReference>
<keyword evidence="6" id="KW-1185">Reference proteome</keyword>
<comment type="similarity">
    <text evidence="2 4">Belongs to the trehalose phosphatase family.</text>
</comment>
<dbReference type="SUPFAM" id="SSF56784">
    <property type="entry name" value="HAD-like"/>
    <property type="match status" value="1"/>
</dbReference>
<comment type="function">
    <text evidence="4">Removes the phosphate from trehalose 6-phosphate to produce free trehalose.</text>
</comment>
<dbReference type="Gene3D" id="3.30.70.1020">
    <property type="entry name" value="Trehalose-6-phosphate phosphatase related protein, domain 2"/>
    <property type="match status" value="1"/>
</dbReference>
<dbReference type="InterPro" id="IPR006379">
    <property type="entry name" value="HAD-SF_hydro_IIB"/>
</dbReference>
<dbReference type="EC" id="3.1.3.12" evidence="4"/>
<dbReference type="PANTHER" id="PTHR43768:SF3">
    <property type="entry name" value="TREHALOSE 6-PHOSPHATE PHOSPHATASE"/>
    <property type="match status" value="1"/>
</dbReference>
<comment type="catalytic activity">
    <reaction evidence="4">
        <text>alpha,alpha-trehalose 6-phosphate + H2O = alpha,alpha-trehalose + phosphate</text>
        <dbReference type="Rhea" id="RHEA:23420"/>
        <dbReference type="ChEBI" id="CHEBI:15377"/>
        <dbReference type="ChEBI" id="CHEBI:16551"/>
        <dbReference type="ChEBI" id="CHEBI:43474"/>
        <dbReference type="ChEBI" id="CHEBI:58429"/>
        <dbReference type="EC" id="3.1.3.12"/>
    </reaction>
</comment>
<gene>
    <name evidence="5" type="primary">otsB</name>
    <name evidence="5" type="ORF">GXW79_06130</name>
</gene>
<dbReference type="Gene3D" id="3.40.50.1000">
    <property type="entry name" value="HAD superfamily/HAD-like"/>
    <property type="match status" value="1"/>
</dbReference>
<dbReference type="EMBL" id="JAAEDH010000005">
    <property type="protein sequence ID" value="MBR0654652.1"/>
    <property type="molecule type" value="Genomic_DNA"/>
</dbReference>
<reference evidence="5" key="1">
    <citation type="submission" date="2020-01" db="EMBL/GenBank/DDBJ databases">
        <authorList>
            <person name="Rat A."/>
        </authorList>
    </citation>
    <scope>NUCLEOTIDE SEQUENCE</scope>
    <source>
        <strain evidence="5">LMG 28251</strain>
    </source>
</reference>
<dbReference type="NCBIfam" id="TIGR00685">
    <property type="entry name" value="T6PP"/>
    <property type="match status" value="1"/>
</dbReference>
<dbReference type="InterPro" id="IPR044651">
    <property type="entry name" value="OTSB-like"/>
</dbReference>
<keyword evidence="3 4" id="KW-0378">Hydrolase</keyword>
<reference evidence="5" key="2">
    <citation type="journal article" date="2021" name="Syst. Appl. Microbiol.">
        <title>Roseomonas hellenica sp. nov., isolated from roots of wild-growing Alkanna tinctoria.</title>
        <authorList>
            <person name="Rat A."/>
            <person name="Naranjo H.D."/>
            <person name="Lebbe L."/>
            <person name="Cnockaert M."/>
            <person name="Krigas N."/>
            <person name="Grigoriadou K."/>
            <person name="Maloupa E."/>
            <person name="Willems A."/>
        </authorList>
    </citation>
    <scope>NUCLEOTIDE SEQUENCE</scope>
    <source>
        <strain evidence="5">LMG 28251</strain>
    </source>
</reference>